<dbReference type="InterPro" id="IPR036890">
    <property type="entry name" value="HATPase_C_sf"/>
</dbReference>
<evidence type="ECO:0000256" key="7">
    <source>
        <dbReference type="SAM" id="MobiDB-lite"/>
    </source>
</evidence>
<dbReference type="EC" id="2.7.13.3" evidence="2"/>
<dbReference type="SMART" id="SM00065">
    <property type="entry name" value="GAF"/>
    <property type="match status" value="1"/>
</dbReference>
<dbReference type="AlphaFoldDB" id="A0AA96YDF4"/>
<evidence type="ECO:0000256" key="4">
    <source>
        <dbReference type="ARBA" id="ARBA00022679"/>
    </source>
</evidence>
<gene>
    <name evidence="11" type="ORF">HNI00_17955</name>
</gene>
<evidence type="ECO:0000256" key="1">
    <source>
        <dbReference type="ARBA" id="ARBA00000085"/>
    </source>
</evidence>
<keyword evidence="3" id="KW-0597">Phosphoprotein</keyword>
<dbReference type="SMART" id="SM00387">
    <property type="entry name" value="HATPase_c"/>
    <property type="match status" value="1"/>
</dbReference>
<feature type="domain" description="PAC" evidence="10">
    <location>
        <begin position="905"/>
        <end position="957"/>
    </location>
</feature>
<feature type="domain" description="PAC" evidence="10">
    <location>
        <begin position="284"/>
        <end position="336"/>
    </location>
</feature>
<dbReference type="PROSITE" id="PS50109">
    <property type="entry name" value="HIS_KIN"/>
    <property type="match status" value="1"/>
</dbReference>
<feature type="domain" description="Histidine kinase" evidence="8">
    <location>
        <begin position="968"/>
        <end position="1168"/>
    </location>
</feature>
<dbReference type="Gene3D" id="3.30.450.40">
    <property type="match status" value="1"/>
</dbReference>
<dbReference type="InterPro" id="IPR001610">
    <property type="entry name" value="PAC"/>
</dbReference>
<evidence type="ECO:0000313" key="11">
    <source>
        <dbReference type="EMBL" id="WOB44825.1"/>
    </source>
</evidence>
<name>A0AA96YDF4_9CYAN</name>
<dbReference type="InterPro" id="IPR052162">
    <property type="entry name" value="Sensor_kinase/Photoreceptor"/>
</dbReference>
<dbReference type="GO" id="GO:0004673">
    <property type="term" value="F:protein histidine kinase activity"/>
    <property type="evidence" value="ECO:0007669"/>
    <property type="project" value="UniProtKB-EC"/>
</dbReference>
<dbReference type="SUPFAM" id="SSF55874">
    <property type="entry name" value="ATPase domain of HSP90 chaperone/DNA topoisomerase II/histidine kinase"/>
    <property type="match status" value="1"/>
</dbReference>
<dbReference type="Pfam" id="PF02518">
    <property type="entry name" value="HATPase_c"/>
    <property type="match status" value="1"/>
</dbReference>
<dbReference type="InterPro" id="IPR013655">
    <property type="entry name" value="PAS_fold_3"/>
</dbReference>
<protein>
    <recommendedName>
        <fullName evidence="2">histidine kinase</fullName>
        <ecNumber evidence="2">2.7.13.3</ecNumber>
    </recommendedName>
</protein>
<evidence type="ECO:0000256" key="6">
    <source>
        <dbReference type="SAM" id="Coils"/>
    </source>
</evidence>
<keyword evidence="5" id="KW-0418">Kinase</keyword>
<dbReference type="EMBL" id="CP053540">
    <property type="protein sequence ID" value="WOB44825.1"/>
    <property type="molecule type" value="Genomic_DNA"/>
</dbReference>
<evidence type="ECO:0000259" key="9">
    <source>
        <dbReference type="PROSITE" id="PS50112"/>
    </source>
</evidence>
<feature type="domain" description="PAC" evidence="10">
    <location>
        <begin position="769"/>
        <end position="821"/>
    </location>
</feature>
<comment type="catalytic activity">
    <reaction evidence="1">
        <text>ATP + protein L-histidine = ADP + protein N-phospho-L-histidine.</text>
        <dbReference type="EC" id="2.7.13.3"/>
    </reaction>
</comment>
<evidence type="ECO:0000256" key="3">
    <source>
        <dbReference type="ARBA" id="ARBA00022553"/>
    </source>
</evidence>
<organism evidence="11">
    <name type="scientific">Thermoleptolyngbya oregonensis NK1-22</name>
    <dbReference type="NCBI Taxonomy" id="2547457"/>
    <lineage>
        <taxon>Bacteria</taxon>
        <taxon>Bacillati</taxon>
        <taxon>Cyanobacteriota</taxon>
        <taxon>Cyanophyceae</taxon>
        <taxon>Oculatellales</taxon>
        <taxon>Oculatellaceae</taxon>
        <taxon>Thermoleptolyngbya</taxon>
    </lineage>
</organism>
<evidence type="ECO:0000256" key="2">
    <source>
        <dbReference type="ARBA" id="ARBA00012438"/>
    </source>
</evidence>
<dbReference type="Gene3D" id="3.30.450.20">
    <property type="entry name" value="PAS domain"/>
    <property type="match status" value="5"/>
</dbReference>
<evidence type="ECO:0000259" key="10">
    <source>
        <dbReference type="PROSITE" id="PS50113"/>
    </source>
</evidence>
<feature type="domain" description="PAS" evidence="9">
    <location>
        <begin position="822"/>
        <end position="893"/>
    </location>
</feature>
<dbReference type="SMART" id="SM00091">
    <property type="entry name" value="PAS"/>
    <property type="match status" value="4"/>
</dbReference>
<accession>A0AA96YDF4</accession>
<proteinExistence type="predicted"/>
<feature type="coiled-coil region" evidence="6">
    <location>
        <begin position="36"/>
        <end position="63"/>
    </location>
</feature>
<keyword evidence="6" id="KW-0175">Coiled coil</keyword>
<dbReference type="Pfam" id="PF07568">
    <property type="entry name" value="HisKA_2"/>
    <property type="match status" value="1"/>
</dbReference>
<dbReference type="PANTHER" id="PTHR43304:SF1">
    <property type="entry name" value="PAC DOMAIN-CONTAINING PROTEIN"/>
    <property type="match status" value="1"/>
</dbReference>
<dbReference type="InterPro" id="IPR005467">
    <property type="entry name" value="His_kinase_dom"/>
</dbReference>
<dbReference type="InterPro" id="IPR000700">
    <property type="entry name" value="PAS-assoc_C"/>
</dbReference>
<dbReference type="PANTHER" id="PTHR43304">
    <property type="entry name" value="PHYTOCHROME-LIKE PROTEIN CPH1"/>
    <property type="match status" value="1"/>
</dbReference>
<dbReference type="PROSITE" id="PS50113">
    <property type="entry name" value="PAC"/>
    <property type="match status" value="4"/>
</dbReference>
<dbReference type="Pfam" id="PF13188">
    <property type="entry name" value="PAS_8"/>
    <property type="match status" value="1"/>
</dbReference>
<reference evidence="11" key="1">
    <citation type="submission" date="2020-05" db="EMBL/GenBank/DDBJ databases">
        <authorList>
            <person name="Zhu T."/>
            <person name="Keshari N."/>
            <person name="Lu X."/>
        </authorList>
    </citation>
    <scope>NUCLEOTIDE SEQUENCE</scope>
    <source>
        <strain evidence="11">NK1-22</strain>
    </source>
</reference>
<dbReference type="Pfam" id="PF01590">
    <property type="entry name" value="GAF"/>
    <property type="match status" value="1"/>
</dbReference>
<dbReference type="SUPFAM" id="SSF55781">
    <property type="entry name" value="GAF domain-like"/>
    <property type="match status" value="1"/>
</dbReference>
<dbReference type="SUPFAM" id="SSF55785">
    <property type="entry name" value="PYP-like sensor domain (PAS domain)"/>
    <property type="match status" value="5"/>
</dbReference>
<feature type="region of interest" description="Disordered" evidence="7">
    <location>
        <begin position="1"/>
        <end position="21"/>
    </location>
</feature>
<feature type="domain" description="PAC" evidence="10">
    <location>
        <begin position="152"/>
        <end position="208"/>
    </location>
</feature>
<dbReference type="KEGG" id="tog:HNI00_17955"/>
<dbReference type="RefSeq" id="WP_316788110.1">
    <property type="nucleotide sequence ID" value="NZ_CP053540.1"/>
</dbReference>
<keyword evidence="4" id="KW-0808">Transferase</keyword>
<dbReference type="NCBIfam" id="TIGR00229">
    <property type="entry name" value="sensory_box"/>
    <property type="match status" value="3"/>
</dbReference>
<feature type="domain" description="PAS" evidence="9">
    <location>
        <begin position="209"/>
        <end position="281"/>
    </location>
</feature>
<feature type="domain" description="PAS" evidence="9">
    <location>
        <begin position="337"/>
        <end position="391"/>
    </location>
</feature>
<dbReference type="InterPro" id="IPR035965">
    <property type="entry name" value="PAS-like_dom_sf"/>
</dbReference>
<feature type="domain" description="PAS" evidence="9">
    <location>
        <begin position="88"/>
        <end position="142"/>
    </location>
</feature>
<dbReference type="Gene3D" id="2.10.70.100">
    <property type="match status" value="2"/>
</dbReference>
<dbReference type="Gene3D" id="3.30.565.10">
    <property type="entry name" value="Histidine kinase-like ATPase, C-terminal domain"/>
    <property type="match status" value="1"/>
</dbReference>
<evidence type="ECO:0000256" key="5">
    <source>
        <dbReference type="ARBA" id="ARBA00022777"/>
    </source>
</evidence>
<dbReference type="InterPro" id="IPR011495">
    <property type="entry name" value="Sig_transdc_His_kin_sub2_dim/P"/>
</dbReference>
<dbReference type="InterPro" id="IPR000014">
    <property type="entry name" value="PAS"/>
</dbReference>
<feature type="coiled-coil region" evidence="6">
    <location>
        <begin position="653"/>
        <end position="684"/>
    </location>
</feature>
<dbReference type="Pfam" id="PF13426">
    <property type="entry name" value="PAS_9"/>
    <property type="match status" value="1"/>
</dbReference>
<dbReference type="InterPro" id="IPR003018">
    <property type="entry name" value="GAF"/>
</dbReference>
<feature type="compositionally biased region" description="Polar residues" evidence="7">
    <location>
        <begin position="12"/>
        <end position="21"/>
    </location>
</feature>
<dbReference type="PROSITE" id="PS50112">
    <property type="entry name" value="PAS"/>
    <property type="match status" value="4"/>
</dbReference>
<sequence length="1171" mass="132038">MFGPYPMDESQAPESQIPPVSSAAQAGDLGWVSEGEAALRSRIAELEAQLQQQQAALQQAQAAQQIREQLQGLLDGVDAAIAQIRHFADGRWYYTYCSAGYAHIFGYSAQEFIAQPNLWREQVHPDDRAIAQTIFANILTVHSDTPPSQRTFAVEYRFTHKTTGLRWISTRFRVEKPTKSADGQTSWIVNTLSIDITDRKQAELALQEQESLLRLTLDLNHVGTWKWDLATGRLDWNENHFRLLGLSPTDVEPAYEHWQQAVHPDDLSWVEENVQAALIQQTDYRAEYRIILPDGTTRWVLGLGRGLYAASGTPTGMIGIIMDITSRKQTEAALRLSEARLAGILDIAADAIISVDQSQRIILFNQSAERIFGYSSAEVMGQSIDLLLPQDFFETDREAVHESTLLRSPHQRSPHQLERPQQWGNRLLGEIRARRKDGSEFPAEASVSRLVLGGEVVFTTILRDISDRKRIEADRLQAQASLHQQFARERALNRVMQAIRNSLDLQDVFATATREVAFLLAVNGVWVSRYDSQRGVWVDVASYAHSANFRPPGLEIPDDNNPVAARLKRLEIVQIDRTGDLSGVDPAYPVEGDPGLGHWLLMPLRVEGLVWGALGLACSSHSKTWREDELALVRLVADQMAIAIQQSHLYETAQAELAERRRVEADLQRLNQDLEQRVRERTAQLQISLSTAQMGIWERDMATGAQTWSPENYAILGYCTDADGRVLDSHGNEISPRPVHQSFYDRVHPDDRERLDKIEYDCLQTHMPYDLEYRVVWLDGSTHWLYERGTYLFDDAGVAVKLIGVTMDVTHLKQTEAALRQSEEMFRQLFENAPIGILLLSPETGHILRANQRFCQMLGYTPEEMTRFTPADITYPADWNLSAPLLEQAMRETSRPSSPQEVPHFRIEKRLIHKDGQILWVELTACFVRNDLSRLGYGVAMVQEIGDRKQADAQIRTSLQEKEVLLKEIHHRVKNNLQVISSLLRMQARRLEDRTTATLLLESQNRVQSMAIIHEQLYQSANFSQIDLDNYIRPLVANLFQTYGVSQQHIVPAIATHGLSFNLNTAIPCGLIINELVSNALKYAFPEGQSGNITICVEIQPPADSTTSHLGTLTVSDDGVGMPPDLDWQHTNSLGLVIVRSLVAQLQGDLELQRESGTTFIIRFPIANPSA</sequence>
<dbReference type="InterPro" id="IPR029016">
    <property type="entry name" value="GAF-like_dom_sf"/>
</dbReference>
<dbReference type="Pfam" id="PF08447">
    <property type="entry name" value="PAS_3"/>
    <property type="match status" value="3"/>
</dbReference>
<dbReference type="CDD" id="cd00130">
    <property type="entry name" value="PAS"/>
    <property type="match status" value="5"/>
</dbReference>
<dbReference type="SMART" id="SM00086">
    <property type="entry name" value="PAC"/>
    <property type="match status" value="5"/>
</dbReference>
<evidence type="ECO:0000259" key="8">
    <source>
        <dbReference type="PROSITE" id="PS50109"/>
    </source>
</evidence>
<dbReference type="InterPro" id="IPR003594">
    <property type="entry name" value="HATPase_dom"/>
</dbReference>